<gene>
    <name evidence="7" type="ORF">SAMN04488035_2146</name>
</gene>
<dbReference type="Gene3D" id="3.40.1010.10">
    <property type="entry name" value="Cobalt-precorrin-4 Transmethylase, Domain 1"/>
    <property type="match status" value="1"/>
</dbReference>
<dbReference type="InterPro" id="IPR006366">
    <property type="entry name" value="CobA/CysG_C"/>
</dbReference>
<dbReference type="PANTHER" id="PTHR45790">
    <property type="entry name" value="SIROHEME SYNTHASE-RELATED"/>
    <property type="match status" value="1"/>
</dbReference>
<dbReference type="NCBIfam" id="NF004790">
    <property type="entry name" value="PRK06136.1"/>
    <property type="match status" value="1"/>
</dbReference>
<evidence type="ECO:0000313" key="7">
    <source>
        <dbReference type="EMBL" id="SFF23805.1"/>
    </source>
</evidence>
<dbReference type="Proteomes" id="UP000198520">
    <property type="component" value="Unassembled WGS sequence"/>
</dbReference>
<evidence type="ECO:0000256" key="4">
    <source>
        <dbReference type="ARBA" id="ARBA00022691"/>
    </source>
</evidence>
<dbReference type="InterPro" id="IPR014777">
    <property type="entry name" value="4pyrrole_Mease_sub1"/>
</dbReference>
<organism evidence="7 8">
    <name type="scientific">Flavimobilis marinus</name>
    <dbReference type="NCBI Taxonomy" id="285351"/>
    <lineage>
        <taxon>Bacteria</taxon>
        <taxon>Bacillati</taxon>
        <taxon>Actinomycetota</taxon>
        <taxon>Actinomycetes</taxon>
        <taxon>Micrococcales</taxon>
        <taxon>Jonesiaceae</taxon>
        <taxon>Flavimobilis</taxon>
    </lineage>
</organism>
<evidence type="ECO:0000256" key="1">
    <source>
        <dbReference type="ARBA" id="ARBA00012162"/>
    </source>
</evidence>
<evidence type="ECO:0000256" key="2">
    <source>
        <dbReference type="ARBA" id="ARBA00022603"/>
    </source>
</evidence>
<dbReference type="InterPro" id="IPR014776">
    <property type="entry name" value="4pyrrole_Mease_sub2"/>
</dbReference>
<sequence length="262" mass="26412">MIGGGVTGRVVLVGGGPGAVDLLTVRGLRALQDADVVVADRLGPAANLDLPARVRVIDVGKRPGAHSATQAEINAILVREALAGNRVARLKGGDCFLFGRGGEEIAACRAHGIDVEVIPGVSSVLAAPAAAHVPVTHRGTSSSVLVVHGHDPLSTLAVTAVVTQAATVVVLMGVARLADHVATLLDAGARADLPVVVTEHASTAAERVTRAPLDQLLATCAAVGVRSPAVIVLGDVADPDLLGVDTYAHPVDTLAPAPLVWA</sequence>
<accession>A0A1I2H146</accession>
<keyword evidence="5" id="KW-0627">Porphyrin biosynthesis</keyword>
<dbReference type="PANTHER" id="PTHR45790:SF3">
    <property type="entry name" value="S-ADENOSYL-L-METHIONINE-DEPENDENT UROPORPHYRINOGEN III METHYLTRANSFERASE, CHLOROPLASTIC"/>
    <property type="match status" value="1"/>
</dbReference>
<evidence type="ECO:0000256" key="3">
    <source>
        <dbReference type="ARBA" id="ARBA00022679"/>
    </source>
</evidence>
<feature type="domain" description="Tetrapyrrole methylase" evidence="6">
    <location>
        <begin position="9"/>
        <end position="216"/>
    </location>
</feature>
<evidence type="ECO:0000259" key="6">
    <source>
        <dbReference type="Pfam" id="PF00590"/>
    </source>
</evidence>
<dbReference type="NCBIfam" id="TIGR01469">
    <property type="entry name" value="cobA_cysG_Cterm"/>
    <property type="match status" value="1"/>
</dbReference>
<dbReference type="STRING" id="285351.SAMN04488035_2146"/>
<proteinExistence type="predicted"/>
<dbReference type="Pfam" id="PF00590">
    <property type="entry name" value="TP_methylase"/>
    <property type="match status" value="1"/>
</dbReference>
<dbReference type="CDD" id="cd11642">
    <property type="entry name" value="SUMT"/>
    <property type="match status" value="1"/>
</dbReference>
<evidence type="ECO:0000313" key="8">
    <source>
        <dbReference type="Proteomes" id="UP000198520"/>
    </source>
</evidence>
<dbReference type="InterPro" id="IPR035996">
    <property type="entry name" value="4pyrrol_Methylase_sf"/>
</dbReference>
<dbReference type="GO" id="GO:0019354">
    <property type="term" value="P:siroheme biosynthetic process"/>
    <property type="evidence" value="ECO:0007669"/>
    <property type="project" value="InterPro"/>
</dbReference>
<dbReference type="InterPro" id="IPR050161">
    <property type="entry name" value="Siro_Cobalamin_biosynth"/>
</dbReference>
<keyword evidence="4" id="KW-0949">S-adenosyl-L-methionine</keyword>
<dbReference type="FunFam" id="3.40.1010.10:FF:000001">
    <property type="entry name" value="Siroheme synthase"/>
    <property type="match status" value="1"/>
</dbReference>
<dbReference type="Gene3D" id="3.30.950.10">
    <property type="entry name" value="Methyltransferase, Cobalt-precorrin-4 Transmethylase, Domain 2"/>
    <property type="match status" value="1"/>
</dbReference>
<dbReference type="EMBL" id="FONZ01000003">
    <property type="protein sequence ID" value="SFF23805.1"/>
    <property type="molecule type" value="Genomic_DNA"/>
</dbReference>
<name>A0A1I2H146_9MICO</name>
<dbReference type="InterPro" id="IPR000878">
    <property type="entry name" value="4pyrrol_Mease"/>
</dbReference>
<dbReference type="GO" id="GO:0004851">
    <property type="term" value="F:uroporphyrin-III C-methyltransferase activity"/>
    <property type="evidence" value="ECO:0007669"/>
    <property type="project" value="UniProtKB-EC"/>
</dbReference>
<evidence type="ECO:0000256" key="5">
    <source>
        <dbReference type="ARBA" id="ARBA00023244"/>
    </source>
</evidence>
<keyword evidence="3 7" id="KW-0808">Transferase</keyword>
<dbReference type="SUPFAM" id="SSF53790">
    <property type="entry name" value="Tetrapyrrole methylase"/>
    <property type="match status" value="1"/>
</dbReference>
<keyword evidence="8" id="KW-1185">Reference proteome</keyword>
<dbReference type="AlphaFoldDB" id="A0A1I2H146"/>
<dbReference type="GO" id="GO:0032259">
    <property type="term" value="P:methylation"/>
    <property type="evidence" value="ECO:0007669"/>
    <property type="project" value="UniProtKB-KW"/>
</dbReference>
<dbReference type="EC" id="2.1.1.107" evidence="1"/>
<protein>
    <recommendedName>
        <fullName evidence="1">uroporphyrinogen-III C-methyltransferase</fullName>
        <ecNumber evidence="1">2.1.1.107</ecNumber>
    </recommendedName>
</protein>
<reference evidence="8" key="1">
    <citation type="submission" date="2016-10" db="EMBL/GenBank/DDBJ databases">
        <authorList>
            <person name="Varghese N."/>
            <person name="Submissions S."/>
        </authorList>
    </citation>
    <scope>NUCLEOTIDE SEQUENCE [LARGE SCALE GENOMIC DNA]</scope>
    <source>
        <strain evidence="8">DSM 19083</strain>
    </source>
</reference>
<keyword evidence="2 7" id="KW-0489">Methyltransferase</keyword>